<dbReference type="PANTHER" id="PTHR30185:SF18">
    <property type="entry name" value="TRANSCRIPTIONAL REGULATOR MTLR"/>
    <property type="match status" value="1"/>
</dbReference>
<keyword evidence="2" id="KW-0677">Repeat</keyword>
<dbReference type="InterPro" id="IPR050661">
    <property type="entry name" value="BglG_antiterminators"/>
</dbReference>
<dbReference type="Pfam" id="PF08279">
    <property type="entry name" value="HTH_11"/>
    <property type="match status" value="2"/>
</dbReference>
<dbReference type="Pfam" id="PF00359">
    <property type="entry name" value="PTS_EIIA_2"/>
    <property type="match status" value="1"/>
</dbReference>
<dbReference type="EMBL" id="CP040058">
    <property type="protein sequence ID" value="QCP35977.1"/>
    <property type="molecule type" value="Genomic_DNA"/>
</dbReference>
<dbReference type="PROSITE" id="PS51099">
    <property type="entry name" value="PTS_EIIB_TYPE_2"/>
    <property type="match status" value="1"/>
</dbReference>
<proteinExistence type="predicted"/>
<evidence type="ECO:0000256" key="1">
    <source>
        <dbReference type="ARBA" id="ARBA00022679"/>
    </source>
</evidence>
<dbReference type="SUPFAM" id="SSF55804">
    <property type="entry name" value="Phoshotransferase/anion transport protein"/>
    <property type="match status" value="1"/>
</dbReference>
<evidence type="ECO:0000259" key="5">
    <source>
        <dbReference type="PROSITE" id="PS51094"/>
    </source>
</evidence>
<dbReference type="GO" id="GO:0009401">
    <property type="term" value="P:phosphoenolpyruvate-dependent sugar phosphotransferase system"/>
    <property type="evidence" value="ECO:0007669"/>
    <property type="project" value="InterPro"/>
</dbReference>
<dbReference type="Pfam" id="PF00874">
    <property type="entry name" value="PRD"/>
    <property type="match status" value="1"/>
</dbReference>
<dbReference type="InterPro" id="IPR013196">
    <property type="entry name" value="HTH_11"/>
</dbReference>
<dbReference type="InterPro" id="IPR036388">
    <property type="entry name" value="WH-like_DNA-bd_sf"/>
</dbReference>
<reference evidence="8 9" key="1">
    <citation type="submission" date="2019-05" db="EMBL/GenBank/DDBJ databases">
        <title>Complete genome sequencing of Anaerostipes rhamnosivorans.</title>
        <authorList>
            <person name="Bui T.P.N."/>
            <person name="de Vos W.M."/>
        </authorList>
    </citation>
    <scope>NUCLEOTIDE SEQUENCE [LARGE SCALE GENOMIC DNA]</scope>
    <source>
        <strain evidence="8 9">1y2</strain>
    </source>
</reference>
<evidence type="ECO:0000256" key="3">
    <source>
        <dbReference type="ARBA" id="ARBA00023015"/>
    </source>
</evidence>
<dbReference type="InterPro" id="IPR013011">
    <property type="entry name" value="PTS_EIIB_2"/>
</dbReference>
<keyword evidence="9" id="KW-1185">Reference proteome</keyword>
<dbReference type="InterPro" id="IPR036390">
    <property type="entry name" value="WH_DNA-bd_sf"/>
</dbReference>
<dbReference type="PROSITE" id="PS51372">
    <property type="entry name" value="PRD_2"/>
    <property type="match status" value="1"/>
</dbReference>
<dbReference type="Gene3D" id="1.10.10.10">
    <property type="entry name" value="Winged helix-like DNA-binding domain superfamily/Winged helix DNA-binding domain"/>
    <property type="match status" value="2"/>
</dbReference>
<dbReference type="Gene3D" id="3.40.50.2300">
    <property type="match status" value="1"/>
</dbReference>
<dbReference type="KEGG" id="arf:AR1Y2_2523"/>
<dbReference type="GO" id="GO:0008982">
    <property type="term" value="F:protein-N(PI)-phosphohistidine-sugar phosphotransferase activity"/>
    <property type="evidence" value="ECO:0007669"/>
    <property type="project" value="InterPro"/>
</dbReference>
<dbReference type="InterPro" id="IPR036634">
    <property type="entry name" value="PRD_sf"/>
</dbReference>
<dbReference type="AlphaFoldDB" id="A0A4P8IGR2"/>
<keyword evidence="3" id="KW-0805">Transcription regulation</keyword>
<name>A0A4P8IGR2_9FIRM</name>
<dbReference type="PANTHER" id="PTHR30185">
    <property type="entry name" value="CRYPTIC BETA-GLUCOSIDE BGL OPERON ANTITERMINATOR"/>
    <property type="match status" value="1"/>
</dbReference>
<dbReference type="Gene3D" id="3.40.930.10">
    <property type="entry name" value="Mannitol-specific EII, Chain A"/>
    <property type="match status" value="1"/>
</dbReference>
<evidence type="ECO:0000259" key="6">
    <source>
        <dbReference type="PROSITE" id="PS51099"/>
    </source>
</evidence>
<dbReference type="SUPFAM" id="SSF46785">
    <property type="entry name" value="Winged helix' DNA-binding domain"/>
    <property type="match status" value="1"/>
</dbReference>
<dbReference type="Gene3D" id="1.10.1790.10">
    <property type="entry name" value="PRD domain"/>
    <property type="match status" value="1"/>
</dbReference>
<keyword evidence="1" id="KW-0808">Transferase</keyword>
<dbReference type="Proteomes" id="UP000298653">
    <property type="component" value="Chromosome"/>
</dbReference>
<protein>
    <submittedName>
        <fullName evidence="8">Transcriptional antiterminator</fullName>
    </submittedName>
</protein>
<dbReference type="PROSITE" id="PS51094">
    <property type="entry name" value="PTS_EIIA_TYPE_2"/>
    <property type="match status" value="1"/>
</dbReference>
<sequence>MHSNGGIKMNKRSREILLGLMDADKSFRISELAEKFQVSERTIRNDINDVNDILEQHHISVIKFGSNGLLLVEADIEEAAKLFRQNDFYTYRLSKGERKTLTAAILIQAEGHVTLSEIAELLYVSRATVINDLDSVKQMLLAENLTVESHSNKGLVLSGDESAKRACLLKLLSQGGGFDAEGSVVQTFIRGLNVGCRLKKEDRQNLQKIINEQEHAHGRFLTDASFDYLLQYLMIMIQRVKQGRQITCTTGMKKSKYEMAGDILKYVSQYWDFSESEGETELLSDILDSLSYIKKTSRNQRIIGLQLITRKFIEQVSNELHVDLNKDFVFYENLVNHLESIFTKEFNITQRDDFLKEIVEQNQTVLLAASKHLEMLERFVGRKISEIEIDYIVIHISAALERRKKKEIDFRVVIVCNGGVGTSQLLLAKMKNRFDFHIVDVVSAHDLKKSGHQSIDMIVSTIPLKDYEGEYVLVTPMFSDEDYLRVNKKIELLQGKQGIPTKKVQEKENNPAELLALLKPLVKDSDLFRDISKTVYEYFEEPYDEYREPLLCELLREGNIQLDIECSDWKDAIHKSAAPLLEKGFIEDRYVDAMIQNVLENGSYIVISKGFALPHEGFEAGSQKVGMNLIRLKTPVIIEDEDGDREEVRFFCCLSTVDHKKHMKAFFHLVNMLTNERFKEELLGAKSARETAKIIKTYEHRIKE</sequence>
<dbReference type="SUPFAM" id="SSF63520">
    <property type="entry name" value="PTS-regulatory domain, PRD"/>
    <property type="match status" value="2"/>
</dbReference>
<gene>
    <name evidence="8" type="ORF">AR1Y2_2523</name>
</gene>
<dbReference type="InterPro" id="IPR002178">
    <property type="entry name" value="PTS_EIIA_type-2_dom"/>
</dbReference>
<feature type="domain" description="PRD" evidence="7">
    <location>
        <begin position="300"/>
        <end position="406"/>
    </location>
</feature>
<dbReference type="SUPFAM" id="SSF52794">
    <property type="entry name" value="PTS system IIB component-like"/>
    <property type="match status" value="1"/>
</dbReference>
<dbReference type="InterPro" id="IPR011608">
    <property type="entry name" value="PRD"/>
</dbReference>
<dbReference type="InterPro" id="IPR036095">
    <property type="entry name" value="PTS_EIIB-like_sf"/>
</dbReference>
<evidence type="ECO:0000313" key="9">
    <source>
        <dbReference type="Proteomes" id="UP000298653"/>
    </source>
</evidence>
<evidence type="ECO:0000256" key="2">
    <source>
        <dbReference type="ARBA" id="ARBA00022737"/>
    </source>
</evidence>
<feature type="domain" description="PTS EIIA type-2" evidence="5">
    <location>
        <begin position="553"/>
        <end position="698"/>
    </location>
</feature>
<organism evidence="8 9">
    <name type="scientific">Anaerostipes rhamnosivorans</name>
    <dbReference type="NCBI Taxonomy" id="1229621"/>
    <lineage>
        <taxon>Bacteria</taxon>
        <taxon>Bacillati</taxon>
        <taxon>Bacillota</taxon>
        <taxon>Clostridia</taxon>
        <taxon>Lachnospirales</taxon>
        <taxon>Lachnospiraceae</taxon>
        <taxon>Anaerostipes</taxon>
    </lineage>
</organism>
<dbReference type="GO" id="GO:0006355">
    <property type="term" value="P:regulation of DNA-templated transcription"/>
    <property type="evidence" value="ECO:0007669"/>
    <property type="project" value="InterPro"/>
</dbReference>
<accession>A0A4P8IGR2</accession>
<evidence type="ECO:0000259" key="7">
    <source>
        <dbReference type="PROSITE" id="PS51372"/>
    </source>
</evidence>
<evidence type="ECO:0000256" key="4">
    <source>
        <dbReference type="ARBA" id="ARBA00023163"/>
    </source>
</evidence>
<feature type="domain" description="PTS EIIB type-2" evidence="6">
    <location>
        <begin position="410"/>
        <end position="498"/>
    </location>
</feature>
<dbReference type="InterPro" id="IPR016152">
    <property type="entry name" value="PTrfase/Anion_transptr"/>
</dbReference>
<evidence type="ECO:0000313" key="8">
    <source>
        <dbReference type="EMBL" id="QCP35977.1"/>
    </source>
</evidence>
<dbReference type="CDD" id="cd05568">
    <property type="entry name" value="PTS_IIB_bgl_like"/>
    <property type="match status" value="1"/>
</dbReference>
<keyword evidence="4" id="KW-0804">Transcription</keyword>